<keyword evidence="7" id="KW-1133">Transmembrane helix</keyword>
<dbReference type="InterPro" id="IPR046956">
    <property type="entry name" value="RLP23-like"/>
</dbReference>
<dbReference type="EMBL" id="JABEZX010000007">
    <property type="protein sequence ID" value="MBA0561727.1"/>
    <property type="molecule type" value="Genomic_DNA"/>
</dbReference>
<protein>
    <submittedName>
        <fullName evidence="11">Uncharacterized protein</fullName>
    </submittedName>
</protein>
<keyword evidence="6" id="KW-0677">Repeat</keyword>
<keyword evidence="5" id="KW-0732">Signal</keyword>
<dbReference type="AlphaFoldDB" id="A0A7J8MAH8"/>
<proteinExistence type="inferred from homology"/>
<dbReference type="PANTHER" id="PTHR48063">
    <property type="entry name" value="LRR RECEPTOR-LIKE KINASE"/>
    <property type="match status" value="1"/>
</dbReference>
<evidence type="ECO:0000256" key="10">
    <source>
        <dbReference type="ARBA" id="ARBA00023180"/>
    </source>
</evidence>
<reference evidence="11 12" key="1">
    <citation type="journal article" date="2019" name="Genome Biol. Evol.">
        <title>Insights into the evolution of the New World diploid cottons (Gossypium, subgenus Houzingenia) based on genome sequencing.</title>
        <authorList>
            <person name="Grover C.E."/>
            <person name="Arick M.A. 2nd"/>
            <person name="Thrash A."/>
            <person name="Conover J.L."/>
            <person name="Sanders W.S."/>
            <person name="Peterson D.G."/>
            <person name="Frelichowski J.E."/>
            <person name="Scheffler J.A."/>
            <person name="Scheffler B.E."/>
            <person name="Wendel J.F."/>
        </authorList>
    </citation>
    <scope>NUCLEOTIDE SEQUENCE [LARGE SCALE GENOMIC DNA]</scope>
    <source>
        <strain evidence="11">157</strain>
        <tissue evidence="11">Leaf</tissue>
    </source>
</reference>
<evidence type="ECO:0000313" key="12">
    <source>
        <dbReference type="Proteomes" id="UP000593572"/>
    </source>
</evidence>
<comment type="subcellular location">
    <subcellularLocation>
        <location evidence="1">Membrane</location>
        <topology evidence="1">Single-pass type I membrane protein</topology>
    </subcellularLocation>
</comment>
<dbReference type="InterPro" id="IPR032675">
    <property type="entry name" value="LRR_dom_sf"/>
</dbReference>
<dbReference type="Pfam" id="PF00560">
    <property type="entry name" value="LRR_1"/>
    <property type="match status" value="5"/>
</dbReference>
<feature type="non-terminal residue" evidence="11">
    <location>
        <position position="1"/>
    </location>
</feature>
<dbReference type="InterPro" id="IPR001611">
    <property type="entry name" value="Leu-rich_rpt"/>
</dbReference>
<keyword evidence="10" id="KW-0325">Glycoprotein</keyword>
<dbReference type="Proteomes" id="UP000593572">
    <property type="component" value="Unassembled WGS sequence"/>
</dbReference>
<accession>A0A7J8MAH8</accession>
<evidence type="ECO:0000256" key="9">
    <source>
        <dbReference type="ARBA" id="ARBA00023170"/>
    </source>
</evidence>
<keyword evidence="12" id="KW-1185">Reference proteome</keyword>
<evidence type="ECO:0000256" key="1">
    <source>
        <dbReference type="ARBA" id="ARBA00004479"/>
    </source>
</evidence>
<sequence length="271" mass="29927">RNSRLLESSAEFGLLNLGSNSLTGQIPPSLGHINLSMLNLWNNSMFGALPSTLQNSSFIMFDFSENHFNGSVPEWIRDKHSRLKNLGLAHNNISGTISKCFSNLTAMANRSNQSYYIYEWVSTRTTLFYLSALLVLKGREDEYSATLGLVTSMDLSTNSLTGEIPKEIGSLIELRSLNLSANLLAGNIPNEIGYMELMESLGLSMNRLNGEIPPSISNLNFLNHFNVSYNNLTGQIPISTQLQSFENFSHMGNHLCGPPLTKNCNTKGIPT</sequence>
<evidence type="ECO:0000256" key="5">
    <source>
        <dbReference type="ARBA" id="ARBA00022729"/>
    </source>
</evidence>
<keyword evidence="9" id="KW-0675">Receptor</keyword>
<feature type="non-terminal residue" evidence="11">
    <location>
        <position position="271"/>
    </location>
</feature>
<keyword evidence="8" id="KW-0472">Membrane</keyword>
<evidence type="ECO:0000256" key="4">
    <source>
        <dbReference type="ARBA" id="ARBA00022692"/>
    </source>
</evidence>
<evidence type="ECO:0000256" key="3">
    <source>
        <dbReference type="ARBA" id="ARBA00022614"/>
    </source>
</evidence>
<evidence type="ECO:0000256" key="7">
    <source>
        <dbReference type="ARBA" id="ARBA00022989"/>
    </source>
</evidence>
<gene>
    <name evidence="11" type="ORF">Golob_018528</name>
</gene>
<dbReference type="PANTHER" id="PTHR48063:SF48">
    <property type="entry name" value="LRR RECEPTOR-LIKE SERINE_THREONINE-PROTEIN KINASE FLS2"/>
    <property type="match status" value="1"/>
</dbReference>
<dbReference type="Gene3D" id="3.80.10.10">
    <property type="entry name" value="Ribonuclease Inhibitor"/>
    <property type="match status" value="1"/>
</dbReference>
<keyword evidence="4" id="KW-0812">Transmembrane</keyword>
<dbReference type="SUPFAM" id="SSF52058">
    <property type="entry name" value="L domain-like"/>
    <property type="match status" value="1"/>
</dbReference>
<evidence type="ECO:0000313" key="11">
    <source>
        <dbReference type="EMBL" id="MBA0561727.1"/>
    </source>
</evidence>
<evidence type="ECO:0000256" key="8">
    <source>
        <dbReference type="ARBA" id="ARBA00023136"/>
    </source>
</evidence>
<comment type="caution">
    <text evidence="11">The sequence shown here is derived from an EMBL/GenBank/DDBJ whole genome shotgun (WGS) entry which is preliminary data.</text>
</comment>
<evidence type="ECO:0000256" key="6">
    <source>
        <dbReference type="ARBA" id="ARBA00022737"/>
    </source>
</evidence>
<organism evidence="11 12">
    <name type="scientific">Gossypium lobatum</name>
    <dbReference type="NCBI Taxonomy" id="34289"/>
    <lineage>
        <taxon>Eukaryota</taxon>
        <taxon>Viridiplantae</taxon>
        <taxon>Streptophyta</taxon>
        <taxon>Embryophyta</taxon>
        <taxon>Tracheophyta</taxon>
        <taxon>Spermatophyta</taxon>
        <taxon>Magnoliopsida</taxon>
        <taxon>eudicotyledons</taxon>
        <taxon>Gunneridae</taxon>
        <taxon>Pentapetalae</taxon>
        <taxon>rosids</taxon>
        <taxon>malvids</taxon>
        <taxon>Malvales</taxon>
        <taxon>Malvaceae</taxon>
        <taxon>Malvoideae</taxon>
        <taxon>Gossypium</taxon>
    </lineage>
</organism>
<dbReference type="FunFam" id="3.80.10.10:FF:000111">
    <property type="entry name" value="LRR receptor-like serine/threonine-protein kinase ERECTA"/>
    <property type="match status" value="1"/>
</dbReference>
<comment type="similarity">
    <text evidence="2">Belongs to the RLP family.</text>
</comment>
<evidence type="ECO:0000256" key="2">
    <source>
        <dbReference type="ARBA" id="ARBA00009592"/>
    </source>
</evidence>
<keyword evidence="3" id="KW-0433">Leucine-rich repeat</keyword>
<dbReference type="GO" id="GO:0016020">
    <property type="term" value="C:membrane"/>
    <property type="evidence" value="ECO:0007669"/>
    <property type="project" value="UniProtKB-SubCell"/>
</dbReference>
<name>A0A7J8MAH8_9ROSI</name>